<dbReference type="Pfam" id="PF23524">
    <property type="entry name" value="MGAT4A_C"/>
    <property type="match status" value="1"/>
</dbReference>
<dbReference type="OrthoDB" id="2016523at2759"/>
<proteinExistence type="predicted"/>
<dbReference type="Pfam" id="PF04666">
    <property type="entry name" value="MGAT4_cons"/>
    <property type="match status" value="1"/>
</dbReference>
<keyword evidence="4" id="KW-0812">Transmembrane</keyword>
<dbReference type="InterPro" id="IPR056576">
    <property type="entry name" value="MGAT4_A/B/C_C"/>
</dbReference>
<dbReference type="AlphaFoldDB" id="A0A7M5UJE5"/>
<keyword evidence="4" id="KW-1133">Transmembrane helix</keyword>
<comment type="pathway">
    <text evidence="1">Protein modification; protein glycosylation.</text>
</comment>
<evidence type="ECO:0000259" key="6">
    <source>
        <dbReference type="Pfam" id="PF23524"/>
    </source>
</evidence>
<feature type="domain" description="MGAT4 A/B/C C-terminal" evidence="6">
    <location>
        <begin position="385"/>
        <end position="515"/>
    </location>
</feature>
<feature type="transmembrane region" description="Helical" evidence="4">
    <location>
        <begin position="21"/>
        <end position="42"/>
    </location>
</feature>
<dbReference type="GO" id="GO:0006487">
    <property type="term" value="P:protein N-linked glycosylation"/>
    <property type="evidence" value="ECO:0007669"/>
    <property type="project" value="TreeGrafter"/>
</dbReference>
<dbReference type="InterPro" id="IPR057279">
    <property type="entry name" value="MGAT4"/>
</dbReference>
<organism evidence="7 8">
    <name type="scientific">Clytia hemisphaerica</name>
    <dbReference type="NCBI Taxonomy" id="252671"/>
    <lineage>
        <taxon>Eukaryota</taxon>
        <taxon>Metazoa</taxon>
        <taxon>Cnidaria</taxon>
        <taxon>Hydrozoa</taxon>
        <taxon>Hydroidolina</taxon>
        <taxon>Leptothecata</taxon>
        <taxon>Obeliida</taxon>
        <taxon>Clytiidae</taxon>
        <taxon>Clytia</taxon>
    </lineage>
</organism>
<dbReference type="PANTHER" id="PTHR12062:SF0">
    <property type="entry name" value="ALPHA-1,3-MANNOSYL-GLYCOPROTEIN 4-BETA-N-ACETYLGLUCOSAMINYLTRANSFERASE B"/>
    <property type="match status" value="1"/>
</dbReference>
<name>A0A7M5UJE5_9CNID</name>
<dbReference type="EnsemblMetazoa" id="CLYHEMT010805.4">
    <property type="protein sequence ID" value="CLYHEMP010805.4"/>
    <property type="gene ID" value="CLYHEMG010805"/>
</dbReference>
<evidence type="ECO:0000256" key="3">
    <source>
        <dbReference type="ARBA" id="ARBA00022679"/>
    </source>
</evidence>
<keyword evidence="3" id="KW-0808">Transferase</keyword>
<dbReference type="GO" id="GO:0008375">
    <property type="term" value="F:acetylglucosaminyltransferase activity"/>
    <property type="evidence" value="ECO:0007669"/>
    <property type="project" value="TreeGrafter"/>
</dbReference>
<evidence type="ECO:0000259" key="5">
    <source>
        <dbReference type="Pfam" id="PF04666"/>
    </source>
</evidence>
<protein>
    <submittedName>
        <fullName evidence="7">Uncharacterized protein</fullName>
    </submittedName>
</protein>
<evidence type="ECO:0000313" key="8">
    <source>
        <dbReference type="Proteomes" id="UP000594262"/>
    </source>
</evidence>
<keyword evidence="2" id="KW-0328">Glycosyltransferase</keyword>
<evidence type="ECO:0000256" key="1">
    <source>
        <dbReference type="ARBA" id="ARBA00004922"/>
    </source>
</evidence>
<evidence type="ECO:0000313" key="7">
    <source>
        <dbReference type="EnsemblMetazoa" id="CLYHEMP010805.4"/>
    </source>
</evidence>
<keyword evidence="8" id="KW-1185">Reference proteome</keyword>
<dbReference type="PANTHER" id="PTHR12062">
    <property type="entry name" value="N-ACETYLGLUCOSAMINYLTRANSFERASE VI"/>
    <property type="match status" value="1"/>
</dbReference>
<evidence type="ECO:0000256" key="2">
    <source>
        <dbReference type="ARBA" id="ARBA00022676"/>
    </source>
</evidence>
<keyword evidence="4" id="KW-0472">Membrane</keyword>
<dbReference type="Proteomes" id="UP000594262">
    <property type="component" value="Unplaced"/>
</dbReference>
<evidence type="ECO:0000256" key="4">
    <source>
        <dbReference type="SAM" id="Phobius"/>
    </source>
</evidence>
<reference evidence="7" key="1">
    <citation type="submission" date="2021-01" db="UniProtKB">
        <authorList>
            <consortium name="EnsemblMetazoa"/>
        </authorList>
    </citation>
    <scope>IDENTIFICATION</scope>
</reference>
<sequence>KIVDKVKKSFMMWNTMFIRRIFRVLQVFMFIFLIVVNVSFIFRRSTESDDKIPSSFPSESFQNTSSAVSHVWIDKQSSNPVADGDFMKISKDWMKSKQVVKSLKKPGFAGINDMEKYFKSNNLKLGQKRTGKAFVVFGIPTVKRSKAYYVIQTVSSLLKHMNILEKKNVVIVIFVADLDEGFLRKVVKDVRENFPGEVKNGIIQVVAPDKAYYPKNLDNLPRLFGDKQDRVRWRSKQCLDYSYLYYYCKDMAQYFVQLEDDVIAVDDFMQKMRQFITKNEKLRWSVLELGARGFIGMTYRGEHLESLAKFVRYFFWTMPVDLLFRVYNDIYLYENPKNFRIKKPVFLHVGKFSSLNGQVRKLEDLKDIPIVGRRQFQSVKGNPVAEIESDLSGFYKSNVLENPYSSKGVMWATKPKDGDTLTIMFNSPQKIKSIFISSGMDGHEKDSFYETKLYISQMRGKANSKCGKFELVKFYKEAIIDITFDEPKENVRCVKLELTTVQKTKGISNWLIIEEIAILDS</sequence>
<feature type="domain" description="MGAT4 conserved region" evidence="5">
    <location>
        <begin position="121"/>
        <end position="365"/>
    </location>
</feature>
<accession>A0A7M5UJE5</accession>
<dbReference type="InterPro" id="IPR006759">
    <property type="entry name" value="Glyco_transf_54"/>
</dbReference>